<evidence type="ECO:0000313" key="8">
    <source>
        <dbReference type="EMBL" id="KAG1539094.1"/>
    </source>
</evidence>
<organism evidence="8 9">
    <name type="scientific">Rhizopus oryzae</name>
    <name type="common">Mucormycosis agent</name>
    <name type="synonym">Rhizopus arrhizus var. delemar</name>
    <dbReference type="NCBI Taxonomy" id="64495"/>
    <lineage>
        <taxon>Eukaryota</taxon>
        <taxon>Fungi</taxon>
        <taxon>Fungi incertae sedis</taxon>
        <taxon>Mucoromycota</taxon>
        <taxon>Mucoromycotina</taxon>
        <taxon>Mucoromycetes</taxon>
        <taxon>Mucorales</taxon>
        <taxon>Mucorineae</taxon>
        <taxon>Rhizopodaceae</taxon>
        <taxon>Rhizopus</taxon>
    </lineage>
</organism>
<proteinExistence type="inferred from homology"/>
<dbReference type="SUPFAM" id="SSF54495">
    <property type="entry name" value="UBC-like"/>
    <property type="match status" value="1"/>
</dbReference>
<evidence type="ECO:0000256" key="1">
    <source>
        <dbReference type="ARBA" id="ARBA00004177"/>
    </source>
</evidence>
<dbReference type="OrthoDB" id="10260857at2759"/>
<dbReference type="EMBL" id="JAANIT010001702">
    <property type="protein sequence ID" value="KAG1539094.1"/>
    <property type="molecule type" value="Genomic_DNA"/>
</dbReference>
<dbReference type="InterPro" id="IPR037202">
    <property type="entry name" value="ESCRT_assembly_dom"/>
</dbReference>
<evidence type="ECO:0000256" key="6">
    <source>
        <dbReference type="PROSITE-ProRule" id="PRU00646"/>
    </source>
</evidence>
<dbReference type="Proteomes" id="UP000717996">
    <property type="component" value="Unassembled WGS sequence"/>
</dbReference>
<dbReference type="PANTHER" id="PTHR13678">
    <property type="entry name" value="VACUOLAR PROTEIN SORTING-ASSOCIATED PROTEIN 37"/>
    <property type="match status" value="1"/>
</dbReference>
<dbReference type="InterPro" id="IPR029012">
    <property type="entry name" value="Helix_hairpin_bin_sf"/>
</dbReference>
<sequence>MAQDVKTQQINSLFAHNPTTITAVENQLYELQLSEKDKTSLLINLPPQFPEEPPVITFSPTHMRHPLLETDVVLHDSLLNWKPQQSILGLVVKEIYNEFITRPPVKKAVNEAARTEEGYGYRPPPPIPAASNPEHAAVVKLSQEEVEELLYNETAFDLYFQNMERVKNLKAFQEELRNGNEILAHKNLSREDQLTKLRGEIAYLDEKYKADKLEFDAKEKLQQEAFNRFSSATVLTRLKASVYESDELSESVAQSFLDGNLNNESFVKQFREFRKVYHLRASKLEKAQKDNLFVPSYN</sequence>
<keyword evidence="3 6" id="KW-0813">Transport</keyword>
<dbReference type="GO" id="GO:0006612">
    <property type="term" value="P:protein targeting to membrane"/>
    <property type="evidence" value="ECO:0007669"/>
    <property type="project" value="TreeGrafter"/>
</dbReference>
<comment type="subcellular location">
    <subcellularLocation>
        <location evidence="1">Endosome</location>
    </subcellularLocation>
</comment>
<dbReference type="PROSITE" id="PS51314">
    <property type="entry name" value="VPS37_C"/>
    <property type="match status" value="1"/>
</dbReference>
<dbReference type="InterPro" id="IPR009851">
    <property type="entry name" value="Mod_r"/>
</dbReference>
<feature type="domain" description="VPS37 C-terminal" evidence="7">
    <location>
        <begin position="212"/>
        <end position="298"/>
    </location>
</feature>
<evidence type="ECO:0000259" key="7">
    <source>
        <dbReference type="PROSITE" id="PS51314"/>
    </source>
</evidence>
<dbReference type="CDD" id="cd11685">
    <property type="entry name" value="UEV_TSG101-like"/>
    <property type="match status" value="1"/>
</dbReference>
<evidence type="ECO:0000256" key="5">
    <source>
        <dbReference type="ARBA" id="ARBA00022927"/>
    </source>
</evidence>
<accession>A0A9P6Y4D2</accession>
<dbReference type="PANTHER" id="PTHR13678:SF2">
    <property type="entry name" value="VACUOLAR PROTEIN SORTING-ASSOCIATED PROTEIN 37A"/>
    <property type="match status" value="1"/>
</dbReference>
<comment type="similarity">
    <text evidence="2">Belongs to the VPS37 family.</text>
</comment>
<gene>
    <name evidence="8" type="ORF">G6F51_009355</name>
</gene>
<reference evidence="8" key="1">
    <citation type="journal article" date="2020" name="Microb. Genom.">
        <title>Genetic diversity of clinical and environmental Mucorales isolates obtained from an investigation of mucormycosis cases among solid organ transplant recipients.</title>
        <authorList>
            <person name="Nguyen M.H."/>
            <person name="Kaul D."/>
            <person name="Muto C."/>
            <person name="Cheng S.J."/>
            <person name="Richter R.A."/>
            <person name="Bruno V.M."/>
            <person name="Liu G."/>
            <person name="Beyhan S."/>
            <person name="Sundermann A.J."/>
            <person name="Mounaud S."/>
            <person name="Pasculle A.W."/>
            <person name="Nierman W.C."/>
            <person name="Driscoll E."/>
            <person name="Cumbie R."/>
            <person name="Clancy C.J."/>
            <person name="Dupont C.L."/>
        </authorList>
    </citation>
    <scope>NUCLEOTIDE SEQUENCE</scope>
    <source>
        <strain evidence="8">GL16</strain>
    </source>
</reference>
<dbReference type="GO" id="GO:0043162">
    <property type="term" value="P:ubiquitin-dependent protein catabolic process via the multivesicular body sorting pathway"/>
    <property type="evidence" value="ECO:0007669"/>
    <property type="project" value="UniProtKB-ARBA"/>
</dbReference>
<protein>
    <recommendedName>
        <fullName evidence="7">VPS37 C-terminal domain-containing protein</fullName>
    </recommendedName>
</protein>
<evidence type="ECO:0000313" key="9">
    <source>
        <dbReference type="Proteomes" id="UP000717996"/>
    </source>
</evidence>
<evidence type="ECO:0000256" key="4">
    <source>
        <dbReference type="ARBA" id="ARBA00022753"/>
    </source>
</evidence>
<dbReference type="Pfam" id="PF07200">
    <property type="entry name" value="Mod_r"/>
    <property type="match status" value="1"/>
</dbReference>
<dbReference type="InterPro" id="IPR016135">
    <property type="entry name" value="UBQ-conjugating_enzyme/RWD"/>
</dbReference>
<dbReference type="Gene3D" id="3.10.110.10">
    <property type="entry name" value="Ubiquitin Conjugating Enzyme"/>
    <property type="match status" value="1"/>
</dbReference>
<evidence type="ECO:0000256" key="2">
    <source>
        <dbReference type="ARBA" id="ARBA00007617"/>
    </source>
</evidence>
<dbReference type="Gene3D" id="1.10.287.660">
    <property type="entry name" value="Helix hairpin bin"/>
    <property type="match status" value="1"/>
</dbReference>
<dbReference type="SUPFAM" id="SSF140111">
    <property type="entry name" value="Endosomal sorting complex assembly domain"/>
    <property type="match status" value="1"/>
</dbReference>
<evidence type="ECO:0000256" key="3">
    <source>
        <dbReference type="ARBA" id="ARBA00022448"/>
    </source>
</evidence>
<comment type="caution">
    <text evidence="8">The sequence shown here is derived from an EMBL/GenBank/DDBJ whole genome shotgun (WGS) entry which is preliminary data.</text>
</comment>
<dbReference type="GO" id="GO:0000813">
    <property type="term" value="C:ESCRT I complex"/>
    <property type="evidence" value="ECO:0007669"/>
    <property type="project" value="TreeGrafter"/>
</dbReference>
<dbReference type="AlphaFoldDB" id="A0A9P6Y4D2"/>
<keyword evidence="4" id="KW-0967">Endosome</keyword>
<keyword evidence="5 6" id="KW-0653">Protein transport</keyword>
<name>A0A9P6Y4D2_RHIOR</name>
<dbReference type="GO" id="GO:0006623">
    <property type="term" value="P:protein targeting to vacuole"/>
    <property type="evidence" value="ECO:0007669"/>
    <property type="project" value="TreeGrafter"/>
</dbReference>